<organism evidence="8 9">
    <name type="scientific">Rhodotorula paludigena</name>
    <dbReference type="NCBI Taxonomy" id="86838"/>
    <lineage>
        <taxon>Eukaryota</taxon>
        <taxon>Fungi</taxon>
        <taxon>Dikarya</taxon>
        <taxon>Basidiomycota</taxon>
        <taxon>Pucciniomycotina</taxon>
        <taxon>Microbotryomycetes</taxon>
        <taxon>Sporidiobolales</taxon>
        <taxon>Sporidiobolaceae</taxon>
        <taxon>Rhodotorula</taxon>
    </lineage>
</organism>
<protein>
    <recommendedName>
        <fullName evidence="7">Major facilitator superfamily (MFS) profile domain-containing protein</fullName>
    </recommendedName>
</protein>
<reference evidence="8 9" key="1">
    <citation type="submission" date="2021-12" db="EMBL/GenBank/DDBJ databases">
        <title>High titer production of polyol ester of fatty acids by Rhodotorula paludigena BS15 towards product separation-free biomass refinery.</title>
        <authorList>
            <person name="Mano J."/>
            <person name="Ono H."/>
            <person name="Tanaka T."/>
            <person name="Naito K."/>
            <person name="Sushida H."/>
            <person name="Ike M."/>
            <person name="Tokuyasu K."/>
            <person name="Kitaoka M."/>
        </authorList>
    </citation>
    <scope>NUCLEOTIDE SEQUENCE [LARGE SCALE GENOMIC DNA]</scope>
    <source>
        <strain evidence="8 9">BS15</strain>
    </source>
</reference>
<sequence>MAALERTTSHVSMRSERSRRAYAGGAGLGGKVSRRGPLVVGREGRIEEDSEAVTVDEEAAVGEKNEAVQETVDRAEAMQITEDLNTSATVINVTVAIFILCIDGRRPVYIVSLPIFALGAMGTALSQSLAALIVTRILQAFGSSPVLSVGAGTIGDLYSKHERGTAMGLFYLGVLVGPATAPAVAGILTEYVQPAGTGWRAMQWLLMALGWSAFLVVLFAFPETAHVKGVDVIRQERLQARADKAGVTIEMMHQKEMEKRREMGLVRRRWDSLVWVWLNPITPLRLLIHPHVLAIVCLPGVLLCFGNAVASRYTGKYADWTLRRWLKKKNGHYYPEDRLRASIIGGAGILPCSVLALGWVLDKGSGKCVLTPSNTYIVDALPMRSSEGIAVNNACRYVLSAAASAFVLPMIKAIGVGWTNTFAAFVVWLGCGLVLLTIRYGDQMRAAGTRWEGGEDLTSSSPPPAQAPGAEDGAEKAALTRRQLR</sequence>
<dbReference type="Proteomes" id="UP001342314">
    <property type="component" value="Unassembled WGS sequence"/>
</dbReference>
<name>A0AAV5H0Y1_9BASI</name>
<evidence type="ECO:0000256" key="1">
    <source>
        <dbReference type="ARBA" id="ARBA00004141"/>
    </source>
</evidence>
<dbReference type="Gene3D" id="1.20.1250.20">
    <property type="entry name" value="MFS general substrate transporter like domains"/>
    <property type="match status" value="1"/>
</dbReference>
<gene>
    <name evidence="8" type="ORF">Rhopal_007468-T1</name>
</gene>
<evidence type="ECO:0000256" key="2">
    <source>
        <dbReference type="ARBA" id="ARBA00022692"/>
    </source>
</evidence>
<dbReference type="GO" id="GO:0022857">
    <property type="term" value="F:transmembrane transporter activity"/>
    <property type="evidence" value="ECO:0007669"/>
    <property type="project" value="InterPro"/>
</dbReference>
<feature type="transmembrane region" description="Helical" evidence="6">
    <location>
        <begin position="170"/>
        <end position="189"/>
    </location>
</feature>
<comment type="caution">
    <text evidence="8">The sequence shown here is derived from an EMBL/GenBank/DDBJ whole genome shotgun (WGS) entry which is preliminary data.</text>
</comment>
<dbReference type="PROSITE" id="PS50850">
    <property type="entry name" value="MFS"/>
    <property type="match status" value="1"/>
</dbReference>
<dbReference type="Pfam" id="PF07690">
    <property type="entry name" value="MFS_1"/>
    <property type="match status" value="1"/>
</dbReference>
<accession>A0AAV5H0Y1</accession>
<dbReference type="InterPro" id="IPR036259">
    <property type="entry name" value="MFS_trans_sf"/>
</dbReference>
<keyword evidence="3 6" id="KW-1133">Transmembrane helix</keyword>
<evidence type="ECO:0000256" key="5">
    <source>
        <dbReference type="SAM" id="MobiDB-lite"/>
    </source>
</evidence>
<comment type="subcellular location">
    <subcellularLocation>
        <location evidence="1">Membrane</location>
        <topology evidence="1">Multi-pass membrane protein</topology>
    </subcellularLocation>
</comment>
<dbReference type="PANTHER" id="PTHR23502">
    <property type="entry name" value="MAJOR FACILITATOR SUPERFAMILY"/>
    <property type="match status" value="1"/>
</dbReference>
<dbReference type="AlphaFoldDB" id="A0AAV5H0Y1"/>
<evidence type="ECO:0000313" key="9">
    <source>
        <dbReference type="Proteomes" id="UP001342314"/>
    </source>
</evidence>
<evidence type="ECO:0000256" key="4">
    <source>
        <dbReference type="ARBA" id="ARBA00023136"/>
    </source>
</evidence>
<dbReference type="PANTHER" id="PTHR23502:SF64">
    <property type="entry name" value="TRANSPORTER, PUTATIVE (AFU_ORTHOLOGUE AFUA_3G11760)-RELATED"/>
    <property type="match status" value="1"/>
</dbReference>
<dbReference type="GO" id="GO:0005886">
    <property type="term" value="C:plasma membrane"/>
    <property type="evidence" value="ECO:0007669"/>
    <property type="project" value="TreeGrafter"/>
</dbReference>
<dbReference type="EMBL" id="BQKY01000017">
    <property type="protein sequence ID" value="GJN94388.1"/>
    <property type="molecule type" value="Genomic_DNA"/>
</dbReference>
<evidence type="ECO:0000256" key="3">
    <source>
        <dbReference type="ARBA" id="ARBA00022989"/>
    </source>
</evidence>
<dbReference type="SUPFAM" id="SSF103473">
    <property type="entry name" value="MFS general substrate transporter"/>
    <property type="match status" value="1"/>
</dbReference>
<keyword evidence="9" id="KW-1185">Reference proteome</keyword>
<feature type="transmembrane region" description="Helical" evidence="6">
    <location>
        <begin position="421"/>
        <end position="441"/>
    </location>
</feature>
<keyword evidence="4 6" id="KW-0472">Membrane</keyword>
<proteinExistence type="predicted"/>
<keyword evidence="2 6" id="KW-0812">Transmembrane</keyword>
<evidence type="ECO:0000313" key="8">
    <source>
        <dbReference type="EMBL" id="GJN94388.1"/>
    </source>
</evidence>
<feature type="domain" description="Major facilitator superfamily (MFS) profile" evidence="7">
    <location>
        <begin position="37"/>
        <end position="485"/>
    </location>
</feature>
<feature type="transmembrane region" description="Helical" evidence="6">
    <location>
        <begin position="201"/>
        <end position="221"/>
    </location>
</feature>
<feature type="region of interest" description="Disordered" evidence="5">
    <location>
        <begin position="451"/>
        <end position="485"/>
    </location>
</feature>
<dbReference type="InterPro" id="IPR020846">
    <property type="entry name" value="MFS_dom"/>
</dbReference>
<evidence type="ECO:0000259" key="7">
    <source>
        <dbReference type="PROSITE" id="PS50850"/>
    </source>
</evidence>
<feature type="transmembrane region" description="Helical" evidence="6">
    <location>
        <begin position="292"/>
        <end position="310"/>
    </location>
</feature>
<evidence type="ECO:0000256" key="6">
    <source>
        <dbReference type="SAM" id="Phobius"/>
    </source>
</evidence>
<dbReference type="InterPro" id="IPR011701">
    <property type="entry name" value="MFS"/>
</dbReference>
<feature type="transmembrane region" description="Helical" evidence="6">
    <location>
        <begin position="109"/>
        <end position="134"/>
    </location>
</feature>
<feature type="transmembrane region" description="Helical" evidence="6">
    <location>
        <begin position="339"/>
        <end position="361"/>
    </location>
</feature>